<dbReference type="PANTHER" id="PTHR30349">
    <property type="entry name" value="PHAGE INTEGRASE-RELATED"/>
    <property type="match status" value="1"/>
</dbReference>
<comment type="caution">
    <text evidence="7">The sequence shown here is derived from an EMBL/GenBank/DDBJ whole genome shotgun (WGS) entry which is preliminary data.</text>
</comment>
<evidence type="ECO:0000256" key="4">
    <source>
        <dbReference type="PROSITE-ProRule" id="PRU01248"/>
    </source>
</evidence>
<dbReference type="PROSITE" id="PS51900">
    <property type="entry name" value="CB"/>
    <property type="match status" value="1"/>
</dbReference>
<dbReference type="Gene3D" id="1.10.150.130">
    <property type="match status" value="1"/>
</dbReference>
<dbReference type="PANTHER" id="PTHR30349:SF91">
    <property type="entry name" value="INTA PROTEIN"/>
    <property type="match status" value="1"/>
</dbReference>
<dbReference type="EMBL" id="BAABJO010000008">
    <property type="protein sequence ID" value="GAA5120231.1"/>
    <property type="molecule type" value="Genomic_DNA"/>
</dbReference>
<dbReference type="InterPro" id="IPR010998">
    <property type="entry name" value="Integrase_recombinase_N"/>
</dbReference>
<dbReference type="SUPFAM" id="SSF56349">
    <property type="entry name" value="DNA breaking-rejoining enzymes"/>
    <property type="match status" value="1"/>
</dbReference>
<protein>
    <submittedName>
        <fullName evidence="7">Site-specific integrase</fullName>
    </submittedName>
</protein>
<evidence type="ECO:0000313" key="7">
    <source>
        <dbReference type="EMBL" id="GAA5120231.1"/>
    </source>
</evidence>
<dbReference type="Pfam" id="PF00589">
    <property type="entry name" value="Phage_integrase"/>
    <property type="match status" value="1"/>
</dbReference>
<name>A0ABP9NJ11_9PSEU</name>
<evidence type="ECO:0000256" key="3">
    <source>
        <dbReference type="ARBA" id="ARBA00023172"/>
    </source>
</evidence>
<proteinExistence type="predicted"/>
<dbReference type="InterPro" id="IPR002104">
    <property type="entry name" value="Integrase_catalytic"/>
</dbReference>
<dbReference type="InterPro" id="IPR050090">
    <property type="entry name" value="Tyrosine_recombinase_XerCD"/>
</dbReference>
<sequence length="389" mass="44194">MPEPSSRSCTWSRWQQVYGKTRDAVHDKWINLQNKARDGTVATRTPTVGEYVTYWLEEIIRPNRAPLTYQTYETFVRVHIIPALGAKNLTRLQVRDVQQWINKLAATCQCCAQGKDARRPVKKRRCCAIGKCCEDTLSRRSVGDVRAALRAALSHAVKEELIGKNVAMSVTLPKNRKRARRRKAWTTDEARAFLESARADEDRLYAAYVLVLVLGLRKGEVLGMCWDDLDLDAGTLSIRMQLQRVGRRLLHRETETEESESDLPLPRICTTALNLRRTQQQHDRDMAGPAWQGDKLVFTTRYGTPIEPRNFNRSWDARCAKADVRKITVHDGRRSCGTLLADLDVHPRVAMQILRHADFALTMEIYTLASSAATRDALKRLGASLDGPQ</sequence>
<feature type="domain" description="Core-binding (CB)" evidence="6">
    <location>
        <begin position="46"/>
        <end position="157"/>
    </location>
</feature>
<keyword evidence="1" id="KW-0229">DNA integration</keyword>
<evidence type="ECO:0000313" key="8">
    <source>
        <dbReference type="Proteomes" id="UP001500804"/>
    </source>
</evidence>
<dbReference type="CDD" id="cd01189">
    <property type="entry name" value="INT_ICEBs1_C_like"/>
    <property type="match status" value="1"/>
</dbReference>
<dbReference type="Gene3D" id="1.10.443.10">
    <property type="entry name" value="Intergrase catalytic core"/>
    <property type="match status" value="1"/>
</dbReference>
<evidence type="ECO:0000259" key="5">
    <source>
        <dbReference type="PROSITE" id="PS51898"/>
    </source>
</evidence>
<accession>A0ABP9NJ11</accession>
<dbReference type="Pfam" id="PF14659">
    <property type="entry name" value="Phage_int_SAM_3"/>
    <property type="match status" value="1"/>
</dbReference>
<evidence type="ECO:0000256" key="2">
    <source>
        <dbReference type="ARBA" id="ARBA00023125"/>
    </source>
</evidence>
<keyword evidence="3" id="KW-0233">DNA recombination</keyword>
<feature type="domain" description="Tyr recombinase" evidence="5">
    <location>
        <begin position="180"/>
        <end position="379"/>
    </location>
</feature>
<evidence type="ECO:0000259" key="6">
    <source>
        <dbReference type="PROSITE" id="PS51900"/>
    </source>
</evidence>
<dbReference type="InterPro" id="IPR011010">
    <property type="entry name" value="DNA_brk_join_enz"/>
</dbReference>
<dbReference type="InterPro" id="IPR004107">
    <property type="entry name" value="Integrase_SAM-like_N"/>
</dbReference>
<dbReference type="RefSeq" id="WP_345605346.1">
    <property type="nucleotide sequence ID" value="NZ_BAABJO010000008.1"/>
</dbReference>
<reference evidence="8" key="1">
    <citation type="journal article" date="2019" name="Int. J. Syst. Evol. Microbiol.">
        <title>The Global Catalogue of Microorganisms (GCM) 10K type strain sequencing project: providing services to taxonomists for standard genome sequencing and annotation.</title>
        <authorList>
            <consortium name="The Broad Institute Genomics Platform"/>
            <consortium name="The Broad Institute Genome Sequencing Center for Infectious Disease"/>
            <person name="Wu L."/>
            <person name="Ma J."/>
        </authorList>
    </citation>
    <scope>NUCLEOTIDE SEQUENCE [LARGE SCALE GENOMIC DNA]</scope>
    <source>
        <strain evidence="8">JCM 18302</strain>
    </source>
</reference>
<organism evidence="7 8">
    <name type="scientific">Pseudonocardia adelaidensis</name>
    <dbReference type="NCBI Taxonomy" id="648754"/>
    <lineage>
        <taxon>Bacteria</taxon>
        <taxon>Bacillati</taxon>
        <taxon>Actinomycetota</taxon>
        <taxon>Actinomycetes</taxon>
        <taxon>Pseudonocardiales</taxon>
        <taxon>Pseudonocardiaceae</taxon>
        <taxon>Pseudonocardia</taxon>
    </lineage>
</organism>
<keyword evidence="2 4" id="KW-0238">DNA-binding</keyword>
<dbReference type="Proteomes" id="UP001500804">
    <property type="component" value="Unassembled WGS sequence"/>
</dbReference>
<keyword evidence="8" id="KW-1185">Reference proteome</keyword>
<dbReference type="PROSITE" id="PS51898">
    <property type="entry name" value="TYR_RECOMBINASE"/>
    <property type="match status" value="1"/>
</dbReference>
<dbReference type="InterPro" id="IPR013762">
    <property type="entry name" value="Integrase-like_cat_sf"/>
</dbReference>
<evidence type="ECO:0000256" key="1">
    <source>
        <dbReference type="ARBA" id="ARBA00022908"/>
    </source>
</evidence>
<gene>
    <name evidence="7" type="ORF">GCM10023320_27210</name>
</gene>
<dbReference type="InterPro" id="IPR044068">
    <property type="entry name" value="CB"/>
</dbReference>